<dbReference type="InterPro" id="IPR001098">
    <property type="entry name" value="DNA-dir_DNA_pol_A_palm_dom"/>
</dbReference>
<dbReference type="PANTHER" id="PTHR10133">
    <property type="entry name" value="DNA POLYMERASE I"/>
    <property type="match status" value="1"/>
</dbReference>
<dbReference type="GO" id="GO:0006261">
    <property type="term" value="P:DNA-templated DNA replication"/>
    <property type="evidence" value="ECO:0007669"/>
    <property type="project" value="InterPro"/>
</dbReference>
<evidence type="ECO:0000313" key="6">
    <source>
        <dbReference type="Proteomes" id="UP000018093"/>
    </source>
</evidence>
<evidence type="ECO:0000256" key="1">
    <source>
        <dbReference type="ARBA" id="ARBA00012417"/>
    </source>
</evidence>
<dbReference type="InterPro" id="IPR002298">
    <property type="entry name" value="DNA_polymerase_A"/>
</dbReference>
<evidence type="ECO:0000313" key="5">
    <source>
        <dbReference type="EMBL" id="CDE23323.1"/>
    </source>
</evidence>
<reference evidence="5" key="1">
    <citation type="submission" date="2012-11" db="EMBL/GenBank/DDBJ databases">
        <title>Dependencies among metagenomic species, viruses, plasmids and units of genetic variation.</title>
        <authorList>
            <person name="Nielsen H.B."/>
            <person name="Almeida M."/>
            <person name="Juncker A.S."/>
            <person name="Rasmussen S."/>
            <person name="Li J."/>
            <person name="Sunagawa S."/>
            <person name="Plichta D."/>
            <person name="Gautier L."/>
            <person name="Le Chatelier E."/>
            <person name="Peletier E."/>
            <person name="Bonde I."/>
            <person name="Nielsen T."/>
            <person name="Manichanh C."/>
            <person name="Arumugam M."/>
            <person name="Batto J."/>
            <person name="Santos M.B.Q.D."/>
            <person name="Blom N."/>
            <person name="Borruel N."/>
            <person name="Burgdorf K.S."/>
            <person name="Boumezbeur F."/>
            <person name="Casellas F."/>
            <person name="Dore J."/>
            <person name="Guarner F."/>
            <person name="Hansen T."/>
            <person name="Hildebrand F."/>
            <person name="Kaas R.S."/>
            <person name="Kennedy S."/>
            <person name="Kristiansen K."/>
            <person name="Kultima J.R."/>
            <person name="Leonard P."/>
            <person name="Levenez F."/>
            <person name="Lund O."/>
            <person name="Moumen B."/>
            <person name="Le Paslier D."/>
            <person name="Pons N."/>
            <person name="Pedersen O."/>
            <person name="Prifti E."/>
            <person name="Qin J."/>
            <person name="Raes J."/>
            <person name="Tap J."/>
            <person name="Tims S."/>
            <person name="Ussery D.W."/>
            <person name="Yamada T."/>
            <person name="MetaHit consortium"/>
            <person name="Renault P."/>
            <person name="Sicheritz-Ponten T."/>
            <person name="Bork P."/>
            <person name="Wang J."/>
            <person name="Brunak S."/>
            <person name="Ehrlich S.D."/>
        </authorList>
    </citation>
    <scope>NUCLEOTIDE SEQUENCE [LARGE SCALE GENOMIC DNA]</scope>
</reference>
<dbReference type="GO" id="GO:0006302">
    <property type="term" value="P:double-strand break repair"/>
    <property type="evidence" value="ECO:0007669"/>
    <property type="project" value="TreeGrafter"/>
</dbReference>
<gene>
    <name evidence="5" type="ORF">BN631_01760</name>
</gene>
<evidence type="ECO:0000259" key="4">
    <source>
        <dbReference type="SMART" id="SM00482"/>
    </source>
</evidence>
<dbReference type="Proteomes" id="UP000018093">
    <property type="component" value="Unassembled WGS sequence"/>
</dbReference>
<dbReference type="GO" id="GO:0003887">
    <property type="term" value="F:DNA-directed DNA polymerase activity"/>
    <property type="evidence" value="ECO:0007669"/>
    <property type="project" value="UniProtKB-EC"/>
</dbReference>
<organism evidence="5 6">
    <name type="scientific">Amedibacillus dolichus CAG:375</name>
    <dbReference type="NCBI Taxonomy" id="1263076"/>
    <lineage>
        <taxon>Bacteria</taxon>
        <taxon>Bacillati</taxon>
        <taxon>Bacillota</taxon>
        <taxon>Erysipelotrichia</taxon>
        <taxon>Erysipelotrichales</taxon>
        <taxon>Erysipelotrichaceae</taxon>
        <taxon>Amedibacillus</taxon>
    </lineage>
</organism>
<sequence>MDILKEYFPDAIITEGITKNSYEDICYNVYIDEELVVRFIMDHHKRGILRVNCCDSEYKRLSNRIRNSHIHHEYDDKMLNIWDKANYSNPLHRDPMNKTKVVQGTKRKSQKKSKGNSILEVNKSIQDKHIYIVTKVDYFYLLINEKVKKYSKDTCPIEIKKLLEKDNNMLVAFNTGTVTAFFRNSGININCSIDVRIYLRMNGYYDISKLKELADTEGIKLKNVHTELTYLQKCFLRLKDIMSDDINNMLEDVVIPYNCLMNDIIFHYLCINPDCFHSIYDNCSKSEQEDINRYFKDDCFYDIDSFGITKTFRFTTQHDNFQGLPINAKPIIREMCKAIVPSKDDFIFIDIDFKHMDVSSLCFLSQDSKLIHFIVSGKDVYTEIAKLLFEKDTITASERKCVKEIILSFIYGASQKSVAKKIGTHLGCDELESVLQAKKMHELFADNFPDILKFRQKVMYDNKVNGCIKTPFGTKIVVNSNKVYTACVNNIVQSTSSFVFINLALDIMKKSRIEQIPVNLVMQKHDELLFEVDISEREKFIEIIEDICMLSRVSNLPMPHTLSWGENYYEILKN</sequence>
<dbReference type="EC" id="2.7.7.7" evidence="1"/>
<evidence type="ECO:0000256" key="3">
    <source>
        <dbReference type="ARBA" id="ARBA00049244"/>
    </source>
</evidence>
<dbReference type="Gene3D" id="3.30.70.370">
    <property type="match status" value="1"/>
</dbReference>
<dbReference type="PANTHER" id="PTHR10133:SF27">
    <property type="entry name" value="DNA POLYMERASE NU"/>
    <property type="match status" value="1"/>
</dbReference>
<dbReference type="PRINTS" id="PR00868">
    <property type="entry name" value="DNAPOLI"/>
</dbReference>
<accession>R7G982</accession>
<name>R7G982_9FIRM</name>
<dbReference type="GO" id="GO:0003677">
    <property type="term" value="F:DNA binding"/>
    <property type="evidence" value="ECO:0007669"/>
    <property type="project" value="InterPro"/>
</dbReference>
<dbReference type="EMBL" id="CBIN010000236">
    <property type="protein sequence ID" value="CDE23323.1"/>
    <property type="molecule type" value="Genomic_DNA"/>
</dbReference>
<feature type="domain" description="DNA-directed DNA polymerase family A palm" evidence="4">
    <location>
        <begin position="333"/>
        <end position="536"/>
    </location>
</feature>
<comment type="catalytic activity">
    <reaction evidence="3">
        <text>DNA(n) + a 2'-deoxyribonucleoside 5'-triphosphate = DNA(n+1) + diphosphate</text>
        <dbReference type="Rhea" id="RHEA:22508"/>
        <dbReference type="Rhea" id="RHEA-COMP:17339"/>
        <dbReference type="Rhea" id="RHEA-COMP:17340"/>
        <dbReference type="ChEBI" id="CHEBI:33019"/>
        <dbReference type="ChEBI" id="CHEBI:61560"/>
        <dbReference type="ChEBI" id="CHEBI:173112"/>
        <dbReference type="EC" id="2.7.7.7"/>
    </reaction>
</comment>
<dbReference type="Gene3D" id="1.10.150.20">
    <property type="entry name" value="5' to 3' exonuclease, C-terminal subdomain"/>
    <property type="match status" value="1"/>
</dbReference>
<dbReference type="RefSeq" id="WP_022420951.1">
    <property type="nucleotide sequence ID" value="NZ_FR898607.1"/>
</dbReference>
<dbReference type="InterPro" id="IPR043502">
    <property type="entry name" value="DNA/RNA_pol_sf"/>
</dbReference>
<dbReference type="Pfam" id="PF00476">
    <property type="entry name" value="DNA_pol_A"/>
    <property type="match status" value="1"/>
</dbReference>
<comment type="caution">
    <text evidence="5">The sequence shown here is derived from an EMBL/GenBank/DDBJ whole genome shotgun (WGS) entry which is preliminary data.</text>
</comment>
<keyword evidence="2" id="KW-0235">DNA replication</keyword>
<dbReference type="SMART" id="SM00482">
    <property type="entry name" value="POLAc"/>
    <property type="match status" value="1"/>
</dbReference>
<dbReference type="AlphaFoldDB" id="R7G982"/>
<proteinExistence type="predicted"/>
<evidence type="ECO:0000256" key="2">
    <source>
        <dbReference type="ARBA" id="ARBA00022705"/>
    </source>
</evidence>
<protein>
    <recommendedName>
        <fullName evidence="1">DNA-directed DNA polymerase</fullName>
        <ecNumber evidence="1">2.7.7.7</ecNumber>
    </recommendedName>
</protein>
<dbReference type="SUPFAM" id="SSF56672">
    <property type="entry name" value="DNA/RNA polymerases"/>
    <property type="match status" value="1"/>
</dbReference>